<evidence type="ECO:0000313" key="1">
    <source>
        <dbReference type="EMBL" id="OTG67194.1"/>
    </source>
</evidence>
<evidence type="ECO:0008006" key="3">
    <source>
        <dbReference type="Google" id="ProtNLM"/>
    </source>
</evidence>
<dbReference type="Proteomes" id="UP000242765">
    <property type="component" value="Unassembled WGS sequence"/>
</dbReference>
<evidence type="ECO:0000313" key="2">
    <source>
        <dbReference type="Proteomes" id="UP000242765"/>
    </source>
</evidence>
<protein>
    <recommendedName>
        <fullName evidence="3">Selenocysteine synthase</fullName>
    </recommendedName>
</protein>
<name>A0A1Y3CMX9_9GAMM</name>
<dbReference type="OrthoDB" id="6646492at2"/>
<dbReference type="EMBL" id="NEGB01000001">
    <property type="protein sequence ID" value="OTG67194.1"/>
    <property type="molecule type" value="Genomic_DNA"/>
</dbReference>
<gene>
    <name evidence="1" type="ORF">B9T28_00710</name>
</gene>
<keyword evidence="2" id="KW-1185">Reference proteome</keyword>
<proteinExistence type="predicted"/>
<reference evidence="1 2" key="1">
    <citation type="submission" date="2017-04" db="EMBL/GenBank/DDBJ databases">
        <title>High diversity of culturable Acinetobacter species in natural soil and water ecosystems.</title>
        <authorList>
            <person name="Nemec A."/>
            <person name="Radolfova-Krizova L."/>
        </authorList>
    </citation>
    <scope>NUCLEOTIDE SEQUENCE [LARGE SCALE GENOMIC DNA]</scope>
    <source>
        <strain evidence="1 2">ANC 4999</strain>
    </source>
</reference>
<accession>A0A1Y3CMX9</accession>
<dbReference type="AlphaFoldDB" id="A0A1Y3CMX9"/>
<comment type="caution">
    <text evidence="1">The sequence shown here is derived from an EMBL/GenBank/DDBJ whole genome shotgun (WGS) entry which is preliminary data.</text>
</comment>
<dbReference type="RefSeq" id="WP_086202053.1">
    <property type="nucleotide sequence ID" value="NZ_NEGB01000001.1"/>
</dbReference>
<organism evidence="1 2">
    <name type="scientific">Acinetobacter silvestris</name>
    <dbReference type="NCBI Taxonomy" id="1977882"/>
    <lineage>
        <taxon>Bacteria</taxon>
        <taxon>Pseudomonadati</taxon>
        <taxon>Pseudomonadota</taxon>
        <taxon>Gammaproteobacteria</taxon>
        <taxon>Moraxellales</taxon>
        <taxon>Moraxellaceae</taxon>
        <taxon>Acinetobacter</taxon>
    </lineage>
</organism>
<sequence>MLFYRLASSKTMILLFILLSGIILFCLHIDDLSATTPKVRIVYSLQYSIRHFNFSPISACQLKQSKLKSTQNGDMTVDSIDDNTPVTEEYIQSLLQVFGADSLQQRTQQTEQLNPKPHDQFSSKIQKNQSKFQKKSRSDLITETLSSLSQLLPFKNDMRLGSNSNQDVYVQLNASQNWNIDQNLKLDTSQTYRYGVDNKNFFNTKLKLSHTQSQIASAYSQFNLTYMNHEDENFIWEDRTYQKYQFLKNHSLILGMYSSGYYDKEMTLNSWGPYLSWQQPIWRNWLYIQSDLNYYNNKQNALDHTFGSRLGFELHF</sequence>